<dbReference type="GO" id="GO:0003677">
    <property type="term" value="F:DNA binding"/>
    <property type="evidence" value="ECO:0007669"/>
    <property type="project" value="InterPro"/>
</dbReference>
<dbReference type="OrthoDB" id="4456959at2759"/>
<dbReference type="PANTHER" id="PTHR46910:SF38">
    <property type="entry name" value="ZN(2)-C6 FUNGAL-TYPE DOMAIN-CONTAINING PROTEIN"/>
    <property type="match status" value="1"/>
</dbReference>
<evidence type="ECO:0000313" key="5">
    <source>
        <dbReference type="Proteomes" id="UP001150266"/>
    </source>
</evidence>
<gene>
    <name evidence="4" type="ORF">J3R30DRAFT_3361745</name>
</gene>
<accession>A0A9W9DYW8</accession>
<dbReference type="Pfam" id="PF04082">
    <property type="entry name" value="Fungal_trans"/>
    <property type="match status" value="1"/>
</dbReference>
<evidence type="ECO:0000256" key="2">
    <source>
        <dbReference type="SAM" id="MobiDB-lite"/>
    </source>
</evidence>
<proteinExistence type="predicted"/>
<dbReference type="EMBL" id="JAOTPV010000001">
    <property type="protein sequence ID" value="KAJ4490586.1"/>
    <property type="molecule type" value="Genomic_DNA"/>
</dbReference>
<evidence type="ECO:0000313" key="4">
    <source>
        <dbReference type="EMBL" id="KAJ4490586.1"/>
    </source>
</evidence>
<evidence type="ECO:0000259" key="3">
    <source>
        <dbReference type="SMART" id="SM00906"/>
    </source>
</evidence>
<dbReference type="GO" id="GO:0003700">
    <property type="term" value="F:DNA-binding transcription factor activity"/>
    <property type="evidence" value="ECO:0007669"/>
    <property type="project" value="InterPro"/>
</dbReference>
<dbReference type="PANTHER" id="PTHR46910">
    <property type="entry name" value="TRANSCRIPTION FACTOR PDR1"/>
    <property type="match status" value="1"/>
</dbReference>
<dbReference type="AlphaFoldDB" id="A0A9W9DYW8"/>
<organism evidence="4 5">
    <name type="scientific">Lentinula aciculospora</name>
    <dbReference type="NCBI Taxonomy" id="153920"/>
    <lineage>
        <taxon>Eukaryota</taxon>
        <taxon>Fungi</taxon>
        <taxon>Dikarya</taxon>
        <taxon>Basidiomycota</taxon>
        <taxon>Agaricomycotina</taxon>
        <taxon>Agaricomycetes</taxon>
        <taxon>Agaricomycetidae</taxon>
        <taxon>Agaricales</taxon>
        <taxon>Marasmiineae</taxon>
        <taxon>Omphalotaceae</taxon>
        <taxon>Lentinula</taxon>
    </lineage>
</organism>
<dbReference type="CDD" id="cd12148">
    <property type="entry name" value="fungal_TF_MHR"/>
    <property type="match status" value="1"/>
</dbReference>
<dbReference type="InterPro" id="IPR007219">
    <property type="entry name" value="XnlR_reg_dom"/>
</dbReference>
<feature type="region of interest" description="Disordered" evidence="2">
    <location>
        <begin position="544"/>
        <end position="573"/>
    </location>
</feature>
<dbReference type="InterPro" id="IPR050987">
    <property type="entry name" value="AtrR-like"/>
</dbReference>
<evidence type="ECO:0000256" key="1">
    <source>
        <dbReference type="ARBA" id="ARBA00023242"/>
    </source>
</evidence>
<dbReference type="Proteomes" id="UP001150266">
    <property type="component" value="Unassembled WGS sequence"/>
</dbReference>
<sequence length="709" mass="80512">MLVDLASYARDLERQIEQLLEQSTQLPSTSLPVSKSSPLSQLSEAQDDAEAESLVLQVQSLSLDNELYNRHVGKSSHYMLLQTALNIRDEAGAGSKGIISVGTKRSEFWTRASWHRFPPEPVDPPYIFPEPDLLRTLLNLYFDKHHPVYPLLHRSSFERHVYIENLHLTDQRLGAVVLAVCALGSRLTDDPRTFYTGSQDLRSAGWKYFGQIRLVRTNFTEPLSLYDVQLYALTVVFVFPTPVADVAWFVLALGMRAAQEVGAYRKASFRKPMKSRLEEELWRRAFWNLASTDLYMSVAMGRPRSTREDDFDLELPPLCDDEYWEIPSNPELELIQPIGKLSHMSYWHYFIKLLHIAGLVKDHLFTTRKSAPWVDSSPDGNDKIVMEFDSALNSWMDELPDHLKWDPHRPDDVLFSQTVCLHSNYYWVQIQLHKLFVRPDPLNTYNFPSLAICTNAARSYIHILQVYHARPGMPAVPNYIAPTFVAAVILLINLWTSLRHKTSYDPRRDIADVYSCVDHLRGYEQRYENAGRLYDVLEAAISVSQMPPPPQKDSLKRSRNSQSHQQDLSMQDDSLRQFAGTRRVLNALKPTSTTQGGDISGVATGSAFQEPPPSMDVPGSMFDPFFGVNIAPSEQQISNFDSERQSSQMYTSSSFAFNPSVTPLYGTGLDDNDFAASLASAWGDTNHEDWTSFMSKVDELLHVVNTDGL</sequence>
<keyword evidence="1" id="KW-0539">Nucleus</keyword>
<feature type="domain" description="Xylanolytic transcriptional activator regulatory" evidence="3">
    <location>
        <begin position="247"/>
        <end position="322"/>
    </location>
</feature>
<feature type="compositionally biased region" description="Polar residues" evidence="2">
    <location>
        <begin position="560"/>
        <end position="572"/>
    </location>
</feature>
<dbReference type="SMART" id="SM00906">
    <property type="entry name" value="Fungal_trans"/>
    <property type="match status" value="1"/>
</dbReference>
<dbReference type="GO" id="GO:0006351">
    <property type="term" value="P:DNA-templated transcription"/>
    <property type="evidence" value="ECO:0007669"/>
    <property type="project" value="InterPro"/>
</dbReference>
<protein>
    <submittedName>
        <fullName evidence="4">Fungal-specific transcription factor domain-containing protein</fullName>
    </submittedName>
</protein>
<comment type="caution">
    <text evidence="4">The sequence shown here is derived from an EMBL/GenBank/DDBJ whole genome shotgun (WGS) entry which is preliminary data.</text>
</comment>
<name>A0A9W9DYW8_9AGAR</name>
<keyword evidence="5" id="KW-1185">Reference proteome</keyword>
<dbReference type="GO" id="GO:0008270">
    <property type="term" value="F:zinc ion binding"/>
    <property type="evidence" value="ECO:0007669"/>
    <property type="project" value="InterPro"/>
</dbReference>
<reference evidence="4" key="1">
    <citation type="submission" date="2022-08" db="EMBL/GenBank/DDBJ databases">
        <title>A Global Phylogenomic Analysis of the Shiitake Genus Lentinula.</title>
        <authorList>
            <consortium name="DOE Joint Genome Institute"/>
            <person name="Sierra-Patev S."/>
            <person name="Min B."/>
            <person name="Naranjo-Ortiz M."/>
            <person name="Looney B."/>
            <person name="Konkel Z."/>
            <person name="Slot J.C."/>
            <person name="Sakamoto Y."/>
            <person name="Steenwyk J.L."/>
            <person name="Rokas A."/>
            <person name="Carro J."/>
            <person name="Camarero S."/>
            <person name="Ferreira P."/>
            <person name="Molpeceres G."/>
            <person name="Ruiz-Duenas F.J."/>
            <person name="Serrano A."/>
            <person name="Henrissat B."/>
            <person name="Drula E."/>
            <person name="Hughes K.W."/>
            <person name="Mata J.L."/>
            <person name="Ishikawa N.K."/>
            <person name="Vargas-Isla R."/>
            <person name="Ushijima S."/>
            <person name="Smith C.A."/>
            <person name="Ahrendt S."/>
            <person name="Andreopoulos W."/>
            <person name="He G."/>
            <person name="Labutti K."/>
            <person name="Lipzen A."/>
            <person name="Ng V."/>
            <person name="Riley R."/>
            <person name="Sandor L."/>
            <person name="Barry K."/>
            <person name="Martinez A.T."/>
            <person name="Xiao Y."/>
            <person name="Gibbons J.G."/>
            <person name="Terashima K."/>
            <person name="Grigoriev I.V."/>
            <person name="Hibbett D.S."/>
        </authorList>
    </citation>
    <scope>NUCLEOTIDE SEQUENCE</scope>
    <source>
        <strain evidence="4">JLM2183</strain>
    </source>
</reference>